<accession>A0A183US48</accession>
<evidence type="ECO:0000313" key="3">
    <source>
        <dbReference type="WBParaSite" id="TCNE_0001131801-mRNA-1"/>
    </source>
</evidence>
<dbReference type="EMBL" id="UYWY01020817">
    <property type="protein sequence ID" value="VDM42639.1"/>
    <property type="molecule type" value="Genomic_DNA"/>
</dbReference>
<dbReference type="WBParaSite" id="TCNE_0001131801-mRNA-1">
    <property type="protein sequence ID" value="TCNE_0001131801-mRNA-1"/>
    <property type="gene ID" value="TCNE_0001131801"/>
</dbReference>
<dbReference type="AlphaFoldDB" id="A0A183US48"/>
<dbReference type="Proteomes" id="UP000050794">
    <property type="component" value="Unassembled WGS sequence"/>
</dbReference>
<reference evidence="3" key="1">
    <citation type="submission" date="2016-06" db="UniProtKB">
        <authorList>
            <consortium name="WormBaseParasite"/>
        </authorList>
    </citation>
    <scope>IDENTIFICATION</scope>
</reference>
<evidence type="ECO:0000313" key="2">
    <source>
        <dbReference type="Proteomes" id="UP000050794"/>
    </source>
</evidence>
<evidence type="ECO:0000313" key="1">
    <source>
        <dbReference type="EMBL" id="VDM42639.1"/>
    </source>
</evidence>
<proteinExistence type="predicted"/>
<organism evidence="2 3">
    <name type="scientific">Toxocara canis</name>
    <name type="common">Canine roundworm</name>
    <dbReference type="NCBI Taxonomy" id="6265"/>
    <lineage>
        <taxon>Eukaryota</taxon>
        <taxon>Metazoa</taxon>
        <taxon>Ecdysozoa</taxon>
        <taxon>Nematoda</taxon>
        <taxon>Chromadorea</taxon>
        <taxon>Rhabditida</taxon>
        <taxon>Spirurina</taxon>
        <taxon>Ascaridomorpha</taxon>
        <taxon>Ascaridoidea</taxon>
        <taxon>Toxocaridae</taxon>
        <taxon>Toxocara</taxon>
    </lineage>
</organism>
<name>A0A183US48_TOXCA</name>
<gene>
    <name evidence="1" type="ORF">TCNE_LOCUS11318</name>
</gene>
<reference evidence="1 2" key="2">
    <citation type="submission" date="2018-11" db="EMBL/GenBank/DDBJ databases">
        <authorList>
            <consortium name="Pathogen Informatics"/>
        </authorList>
    </citation>
    <scope>NUCLEOTIDE SEQUENCE [LARGE SCALE GENOMIC DNA]</scope>
</reference>
<keyword evidence="2" id="KW-1185">Reference proteome</keyword>
<protein>
    <submittedName>
        <fullName evidence="3">Phosphoenolpyruvate carboxykinase (ATP)</fullName>
    </submittedName>
</protein>
<sequence length="81" mass="8938">MRHFFTRPPVAAFGPLTRALKAPLQDVKIDSGLIQRPKYLPIISERSTEQFPGVKSASRESLVHGFHSAVKIQPSDPTGNN</sequence>